<gene>
    <name evidence="1" type="ORF">METZ01_LOCUS115782</name>
</gene>
<name>A0A381XDX9_9ZZZZ</name>
<accession>A0A381XDX9</accession>
<organism evidence="1">
    <name type="scientific">marine metagenome</name>
    <dbReference type="NCBI Taxonomy" id="408172"/>
    <lineage>
        <taxon>unclassified sequences</taxon>
        <taxon>metagenomes</taxon>
        <taxon>ecological metagenomes</taxon>
    </lineage>
</organism>
<sequence length="195" mass="22576">MLVVVTGSAQEGFKLKHPYPDYSVFSDFEITAMANRIRSSNPQIHRGGWEWDRLLRRYIDKGRNETAALEILRGYFMSILDRYDAAVSEGKGDEFNLLPGHKAWGAAGRVRVYEELARQGMLSEIEKAKFHHIFKQSMALSYDYNMLERSVNNRPYGMNGGPAVALKVFPDMPELKKHRRWLDVLWRELTEYGDT</sequence>
<reference evidence="1" key="1">
    <citation type="submission" date="2018-05" db="EMBL/GenBank/DDBJ databases">
        <authorList>
            <person name="Lanie J.A."/>
            <person name="Ng W.-L."/>
            <person name="Kazmierczak K.M."/>
            <person name="Andrzejewski T.M."/>
            <person name="Davidsen T.M."/>
            <person name="Wayne K.J."/>
            <person name="Tettelin H."/>
            <person name="Glass J.I."/>
            <person name="Rusch D."/>
            <person name="Podicherti R."/>
            <person name="Tsui H.-C.T."/>
            <person name="Winkler M.E."/>
        </authorList>
    </citation>
    <scope>NUCLEOTIDE SEQUENCE</scope>
</reference>
<evidence type="ECO:0000313" key="1">
    <source>
        <dbReference type="EMBL" id="SVA62928.1"/>
    </source>
</evidence>
<proteinExistence type="predicted"/>
<feature type="non-terminal residue" evidence="1">
    <location>
        <position position="195"/>
    </location>
</feature>
<dbReference type="EMBL" id="UINC01014824">
    <property type="protein sequence ID" value="SVA62928.1"/>
    <property type="molecule type" value="Genomic_DNA"/>
</dbReference>
<dbReference type="AlphaFoldDB" id="A0A381XDX9"/>
<protein>
    <submittedName>
        <fullName evidence="1">Uncharacterized protein</fullName>
    </submittedName>
</protein>